<keyword evidence="2" id="KW-0560">Oxidoreductase</keyword>
<proteinExistence type="inferred from homology"/>
<dbReference type="PANTHER" id="PTHR11835">
    <property type="entry name" value="DECARBOXYLATING DEHYDROGENASES-ISOCITRATE, ISOPROPYLMALATE, TARTRATE"/>
    <property type="match status" value="1"/>
</dbReference>
<dbReference type="SMART" id="SM01329">
    <property type="entry name" value="Iso_dh"/>
    <property type="match status" value="1"/>
</dbReference>
<sequence length="360" mass="38251">MSQTFDAVVAYAQQEQQKRLPAGPKKPVKAIGLIPGDGIGPLLMTQATRVLTRLLQAQLAAKTLELVPITGMSQAERAQAGSDMPQAVLSQLRQLPVVLKGPLAAAPGQTSPNAGMRRALDLYVNLRPIALDAARQWHFFRENLEGPYLLGGKGLQVDDDLAIDFVVQTHSQTRRLAKTACEYAVARGLTQVAVVTKANIVKLTDGNFLADCQAVAAAYPQLTVTPYHIDALAAKLHDPEFGRQLQVVILPNLYGDIVTDIAAELQGGLGTAGAGNLGDQYAVFEAIHGTAPYLISHGLAAYADPRSLLRAVEMLLRHIGAVAAAKRLGLAMNASDLPEPGAQQQVTTAAYVDALLAHLD</sequence>
<gene>
    <name evidence="4" type="ORF">ACFQ5J_09795</name>
</gene>
<dbReference type="InterPro" id="IPR024084">
    <property type="entry name" value="IsoPropMal-DH-like_dom"/>
</dbReference>
<dbReference type="RefSeq" id="WP_125754193.1">
    <property type="nucleotide sequence ID" value="NZ_JBHTON010000032.1"/>
</dbReference>
<evidence type="ECO:0000256" key="1">
    <source>
        <dbReference type="ARBA" id="ARBA00007769"/>
    </source>
</evidence>
<evidence type="ECO:0000313" key="4">
    <source>
        <dbReference type="EMBL" id="MFD1485519.1"/>
    </source>
</evidence>
<dbReference type="Gene3D" id="3.40.718.10">
    <property type="entry name" value="Isopropylmalate Dehydrogenase"/>
    <property type="match status" value="1"/>
</dbReference>
<evidence type="ECO:0000256" key="2">
    <source>
        <dbReference type="ARBA" id="ARBA00023002"/>
    </source>
</evidence>
<dbReference type="Proteomes" id="UP001597252">
    <property type="component" value="Unassembled WGS sequence"/>
</dbReference>
<feature type="domain" description="Isopropylmalate dehydrogenase-like" evidence="3">
    <location>
        <begin position="30"/>
        <end position="355"/>
    </location>
</feature>
<dbReference type="Pfam" id="PF00180">
    <property type="entry name" value="Iso_dh"/>
    <property type="match status" value="1"/>
</dbReference>
<evidence type="ECO:0000259" key="3">
    <source>
        <dbReference type="SMART" id="SM01329"/>
    </source>
</evidence>
<dbReference type="EMBL" id="JBHTON010000032">
    <property type="protein sequence ID" value="MFD1485519.1"/>
    <property type="molecule type" value="Genomic_DNA"/>
</dbReference>
<comment type="similarity">
    <text evidence="1">Belongs to the isocitrate and isopropylmalate dehydrogenases family.</text>
</comment>
<accession>A0ABW4E7B2</accession>
<keyword evidence="5" id="KW-1185">Reference proteome</keyword>
<evidence type="ECO:0000313" key="5">
    <source>
        <dbReference type="Proteomes" id="UP001597252"/>
    </source>
</evidence>
<protein>
    <submittedName>
        <fullName evidence="4">Isocitrate/isopropylmalate family dehydrogenase</fullName>
    </submittedName>
</protein>
<name>A0ABW4E7B2_9LACO</name>
<organism evidence="4 5">
    <name type="scientific">Lacticaseibacillus baoqingensis</name>
    <dbReference type="NCBI Taxonomy" id="2486013"/>
    <lineage>
        <taxon>Bacteria</taxon>
        <taxon>Bacillati</taxon>
        <taxon>Bacillota</taxon>
        <taxon>Bacilli</taxon>
        <taxon>Lactobacillales</taxon>
        <taxon>Lactobacillaceae</taxon>
        <taxon>Lacticaseibacillus</taxon>
    </lineage>
</organism>
<comment type="caution">
    <text evidence="4">The sequence shown here is derived from an EMBL/GenBank/DDBJ whole genome shotgun (WGS) entry which is preliminary data.</text>
</comment>
<dbReference type="PANTHER" id="PTHR11835:SF34">
    <property type="entry name" value="ISOCITRATE DEHYDROGENASE [NAD] SUBUNIT ALPHA, MITOCHONDRIAL"/>
    <property type="match status" value="1"/>
</dbReference>
<dbReference type="SUPFAM" id="SSF53659">
    <property type="entry name" value="Isocitrate/Isopropylmalate dehydrogenase-like"/>
    <property type="match status" value="1"/>
</dbReference>
<reference evidence="5" key="1">
    <citation type="journal article" date="2019" name="Int. J. Syst. Evol. Microbiol.">
        <title>The Global Catalogue of Microorganisms (GCM) 10K type strain sequencing project: providing services to taxonomists for standard genome sequencing and annotation.</title>
        <authorList>
            <consortium name="The Broad Institute Genomics Platform"/>
            <consortium name="The Broad Institute Genome Sequencing Center for Infectious Disease"/>
            <person name="Wu L."/>
            <person name="Ma J."/>
        </authorList>
    </citation>
    <scope>NUCLEOTIDE SEQUENCE [LARGE SCALE GENOMIC DNA]</scope>
    <source>
        <strain evidence="5">CCM 8903</strain>
    </source>
</reference>